<keyword evidence="4" id="KW-0010">Activator</keyword>
<evidence type="ECO:0000256" key="5">
    <source>
        <dbReference type="ARBA" id="ARBA00023163"/>
    </source>
</evidence>
<evidence type="ECO:0000256" key="2">
    <source>
        <dbReference type="ARBA" id="ARBA00023015"/>
    </source>
</evidence>
<dbReference type="AlphaFoldDB" id="A0A7T0FZN0"/>
<dbReference type="PANTHER" id="PTHR30293">
    <property type="entry name" value="TRANSCRIPTIONAL REGULATORY PROTEIN NAC-RELATED"/>
    <property type="match status" value="1"/>
</dbReference>
<dbReference type="Pfam" id="PF00126">
    <property type="entry name" value="HTH_1"/>
    <property type="match status" value="1"/>
</dbReference>
<dbReference type="GO" id="GO:0003700">
    <property type="term" value="F:DNA-binding transcription factor activity"/>
    <property type="evidence" value="ECO:0007669"/>
    <property type="project" value="InterPro"/>
</dbReference>
<dbReference type="SUPFAM" id="SSF53850">
    <property type="entry name" value="Periplasmic binding protein-like II"/>
    <property type="match status" value="1"/>
</dbReference>
<dbReference type="GO" id="GO:2000142">
    <property type="term" value="P:regulation of DNA-templated transcription initiation"/>
    <property type="evidence" value="ECO:0007669"/>
    <property type="project" value="TreeGrafter"/>
</dbReference>
<dbReference type="SUPFAM" id="SSF46785">
    <property type="entry name" value="Winged helix' DNA-binding domain"/>
    <property type="match status" value="1"/>
</dbReference>
<evidence type="ECO:0000313" key="8">
    <source>
        <dbReference type="Proteomes" id="UP000594688"/>
    </source>
</evidence>
<evidence type="ECO:0000256" key="4">
    <source>
        <dbReference type="ARBA" id="ARBA00023159"/>
    </source>
</evidence>
<dbReference type="KEGG" id="nli:G3M70_03610"/>
<dbReference type="Pfam" id="PF03466">
    <property type="entry name" value="LysR_substrate"/>
    <property type="match status" value="1"/>
</dbReference>
<proteinExistence type="inferred from homology"/>
<organism evidence="7 8">
    <name type="scientific">Candidatus Nitronauta litoralis</name>
    <dbReference type="NCBI Taxonomy" id="2705533"/>
    <lineage>
        <taxon>Bacteria</taxon>
        <taxon>Pseudomonadati</taxon>
        <taxon>Nitrospinota/Tectimicrobiota group</taxon>
        <taxon>Nitrospinota</taxon>
        <taxon>Nitrospinia</taxon>
        <taxon>Nitrospinales</taxon>
        <taxon>Nitrospinaceae</taxon>
        <taxon>Candidatus Nitronauta</taxon>
    </lineage>
</organism>
<evidence type="ECO:0000256" key="1">
    <source>
        <dbReference type="ARBA" id="ARBA00009437"/>
    </source>
</evidence>
<dbReference type="Gene3D" id="3.40.190.290">
    <property type="match status" value="1"/>
</dbReference>
<evidence type="ECO:0000313" key="7">
    <source>
        <dbReference type="EMBL" id="QPJ61023.1"/>
    </source>
</evidence>
<keyword evidence="2" id="KW-0805">Transcription regulation</keyword>
<sequence>MYNLPNFRHLYYFWAIAREGSIKKAGKKLNLTPSGLSEQLRLLEENFDKRLFERKARKLILNDTGKLVFEYCNKIFNLAEELNLAVKQENPKRRSRIRVGVLPSLSSSHIHEFVVPLLKDKSVSVVVIEGVLDELIYQLDQNELEMVLSDREVDKKYKKITNYRLRPRKIVAVGSEKFAYLRKNFPHSLSGAPLFQLTRHSQIQNEIESYFYQNQINPQVIGEADDVTLLRLGAERGICVAVLPQNTVTEALSQKKLIRLGELKGISSDMWAMVRADSAQTPIINKTIKRFLSAQ</sequence>
<dbReference type="EMBL" id="CP048685">
    <property type="protein sequence ID" value="QPJ61023.1"/>
    <property type="molecule type" value="Genomic_DNA"/>
</dbReference>
<keyword evidence="3" id="KW-0238">DNA-binding</keyword>
<evidence type="ECO:0000259" key="6">
    <source>
        <dbReference type="PROSITE" id="PS50931"/>
    </source>
</evidence>
<gene>
    <name evidence="7" type="ORF">G3M70_03610</name>
</gene>
<accession>A0A7T0FZN0</accession>
<feature type="domain" description="HTH lysR-type" evidence="6">
    <location>
        <begin position="5"/>
        <end position="62"/>
    </location>
</feature>
<dbReference type="PROSITE" id="PS50931">
    <property type="entry name" value="HTH_LYSR"/>
    <property type="match status" value="1"/>
</dbReference>
<dbReference type="GO" id="GO:0003677">
    <property type="term" value="F:DNA binding"/>
    <property type="evidence" value="ECO:0007669"/>
    <property type="project" value="UniProtKB-KW"/>
</dbReference>
<keyword evidence="5" id="KW-0804">Transcription</keyword>
<name>A0A7T0FZN0_9BACT</name>
<evidence type="ECO:0000256" key="3">
    <source>
        <dbReference type="ARBA" id="ARBA00023125"/>
    </source>
</evidence>
<dbReference type="Gene3D" id="1.10.10.10">
    <property type="entry name" value="Winged helix-like DNA-binding domain superfamily/Winged helix DNA-binding domain"/>
    <property type="match status" value="1"/>
</dbReference>
<protein>
    <submittedName>
        <fullName evidence="7">LysR family transcriptional regulator</fullName>
    </submittedName>
</protein>
<dbReference type="InterPro" id="IPR036388">
    <property type="entry name" value="WH-like_DNA-bd_sf"/>
</dbReference>
<dbReference type="Proteomes" id="UP000594688">
    <property type="component" value="Chromosome"/>
</dbReference>
<dbReference type="PANTHER" id="PTHR30293:SF0">
    <property type="entry name" value="NITROGEN ASSIMILATION REGULATORY PROTEIN NAC"/>
    <property type="match status" value="1"/>
</dbReference>
<dbReference type="InterPro" id="IPR000847">
    <property type="entry name" value="LysR_HTH_N"/>
</dbReference>
<reference evidence="7 8" key="1">
    <citation type="submission" date="2020-02" db="EMBL/GenBank/DDBJ databases">
        <title>Genomic and physiological characterization of two novel Nitrospinaceae genera.</title>
        <authorList>
            <person name="Mueller A.J."/>
            <person name="Jung M.-Y."/>
            <person name="Strachan C.R."/>
            <person name="Herbold C.W."/>
            <person name="Kirkegaard R.H."/>
            <person name="Daims H."/>
        </authorList>
    </citation>
    <scope>NUCLEOTIDE SEQUENCE [LARGE SCALE GENOMIC DNA]</scope>
    <source>
        <strain evidence="7">EB</strain>
    </source>
</reference>
<dbReference type="InterPro" id="IPR036390">
    <property type="entry name" value="WH_DNA-bd_sf"/>
</dbReference>
<dbReference type="InterPro" id="IPR005119">
    <property type="entry name" value="LysR_subst-bd"/>
</dbReference>
<comment type="similarity">
    <text evidence="1">Belongs to the LysR transcriptional regulatory family.</text>
</comment>